<dbReference type="AlphaFoldDB" id="A0A438I504"/>
<dbReference type="PANTHER" id="PTHR33067:SF32">
    <property type="entry name" value="ASPARTIC PEPTIDASE DDI1-TYPE DOMAIN-CONTAINING PROTEIN"/>
    <property type="match status" value="1"/>
</dbReference>
<evidence type="ECO:0000313" key="1">
    <source>
        <dbReference type="EMBL" id="RVW91784.1"/>
    </source>
</evidence>
<dbReference type="EMBL" id="QGNW01000142">
    <property type="protein sequence ID" value="RVW91784.1"/>
    <property type="molecule type" value="Genomic_DNA"/>
</dbReference>
<comment type="caution">
    <text evidence="1">The sequence shown here is derived from an EMBL/GenBank/DDBJ whole genome shotgun (WGS) entry which is preliminary data.</text>
</comment>
<organism evidence="1 2">
    <name type="scientific">Vitis vinifera</name>
    <name type="common">Grape</name>
    <dbReference type="NCBI Taxonomy" id="29760"/>
    <lineage>
        <taxon>Eukaryota</taxon>
        <taxon>Viridiplantae</taxon>
        <taxon>Streptophyta</taxon>
        <taxon>Embryophyta</taxon>
        <taxon>Tracheophyta</taxon>
        <taxon>Spermatophyta</taxon>
        <taxon>Magnoliopsida</taxon>
        <taxon>eudicotyledons</taxon>
        <taxon>Gunneridae</taxon>
        <taxon>Pentapetalae</taxon>
        <taxon>rosids</taxon>
        <taxon>Vitales</taxon>
        <taxon>Vitaceae</taxon>
        <taxon>Viteae</taxon>
        <taxon>Vitis</taxon>
    </lineage>
</organism>
<dbReference type="InterPro" id="IPR021109">
    <property type="entry name" value="Peptidase_aspartic_dom_sf"/>
</dbReference>
<proteinExistence type="predicted"/>
<dbReference type="Gene3D" id="2.40.70.10">
    <property type="entry name" value="Acid Proteases"/>
    <property type="match status" value="1"/>
</dbReference>
<dbReference type="PANTHER" id="PTHR33067">
    <property type="entry name" value="RNA-DIRECTED DNA POLYMERASE-RELATED"/>
    <property type="match status" value="1"/>
</dbReference>
<name>A0A438I504_VITVI</name>
<protein>
    <recommendedName>
        <fullName evidence="3">Aspartic peptidase DDI1-type domain-containing protein</fullName>
    </recommendedName>
</protein>
<gene>
    <name evidence="1" type="ORF">CK203_045913</name>
</gene>
<sequence>MINENFEMLNEDCKALITLRSGKEYVGPKLPVIEESDARDEPTLEENVRHEKALEKSEEIIMTKEKRKSPNRLPFPTAIQRKMVGNKTSKMLEVLKHVKINIPLLDMIKQVVAYMKFLKNLCMATTITLSLVDHLIKVSRGVVKVVLVQVEKFYYPVDFVVLDIESLRKGVNSIPVILERLFLTKTNVLINYSNGLMQLSLGNMTMEMNVFNLCKQQMDHDDLEDEEACLIKALEQEHTEKLIREKIDEFFFIITKEEHVEVATEWKEKVTFRL</sequence>
<reference evidence="1 2" key="1">
    <citation type="journal article" date="2018" name="PLoS Genet.">
        <title>Population sequencing reveals clonal diversity and ancestral inbreeding in the grapevine cultivar Chardonnay.</title>
        <authorList>
            <person name="Roach M.J."/>
            <person name="Johnson D.L."/>
            <person name="Bohlmann J."/>
            <person name="van Vuuren H.J."/>
            <person name="Jones S.J."/>
            <person name="Pretorius I.S."/>
            <person name="Schmidt S.A."/>
            <person name="Borneman A.R."/>
        </authorList>
    </citation>
    <scope>NUCLEOTIDE SEQUENCE [LARGE SCALE GENOMIC DNA]</scope>
    <source>
        <strain evidence="2">cv. Chardonnay</strain>
        <tissue evidence="1">Leaf</tissue>
    </source>
</reference>
<evidence type="ECO:0000313" key="2">
    <source>
        <dbReference type="Proteomes" id="UP000288805"/>
    </source>
</evidence>
<dbReference type="Proteomes" id="UP000288805">
    <property type="component" value="Unassembled WGS sequence"/>
</dbReference>
<evidence type="ECO:0008006" key="3">
    <source>
        <dbReference type="Google" id="ProtNLM"/>
    </source>
</evidence>
<accession>A0A438I504</accession>